<dbReference type="AlphaFoldDB" id="A0A286GW84"/>
<proteinExistence type="predicted"/>
<evidence type="ECO:0000313" key="2">
    <source>
        <dbReference type="Proteomes" id="UP000219452"/>
    </source>
</evidence>
<dbReference type="OrthoDB" id="9771846at2"/>
<protein>
    <submittedName>
        <fullName evidence="1">Uncharacterized protein</fullName>
    </submittedName>
</protein>
<dbReference type="EMBL" id="OCNH01000011">
    <property type="protein sequence ID" value="SOD99817.1"/>
    <property type="molecule type" value="Genomic_DNA"/>
</dbReference>
<gene>
    <name evidence="1" type="ORF">SAMN06269250_0183</name>
</gene>
<organism evidence="1 2">
    <name type="scientific">Spirosoma fluviale</name>
    <dbReference type="NCBI Taxonomy" id="1597977"/>
    <lineage>
        <taxon>Bacteria</taxon>
        <taxon>Pseudomonadati</taxon>
        <taxon>Bacteroidota</taxon>
        <taxon>Cytophagia</taxon>
        <taxon>Cytophagales</taxon>
        <taxon>Cytophagaceae</taxon>
        <taxon>Spirosoma</taxon>
    </lineage>
</organism>
<dbReference type="Proteomes" id="UP000219452">
    <property type="component" value="Unassembled WGS sequence"/>
</dbReference>
<reference evidence="2" key="1">
    <citation type="submission" date="2017-09" db="EMBL/GenBank/DDBJ databases">
        <authorList>
            <person name="Varghese N."/>
            <person name="Submissions S."/>
        </authorList>
    </citation>
    <scope>NUCLEOTIDE SEQUENCE [LARGE SCALE GENOMIC DNA]</scope>
    <source>
        <strain evidence="2">DSM 29961</strain>
    </source>
</reference>
<keyword evidence="2" id="KW-1185">Reference proteome</keyword>
<name>A0A286GW84_9BACT</name>
<evidence type="ECO:0000313" key="1">
    <source>
        <dbReference type="EMBL" id="SOD99817.1"/>
    </source>
</evidence>
<sequence length="46" mass="5070">MKQMRGRMLAVMVGVGGALPIFTGTQGRSPNSLLVTRFTSQILFWD</sequence>
<accession>A0A286GW84</accession>